<keyword evidence="2 6" id="KW-0812">Transmembrane</keyword>
<keyword evidence="3 6" id="KW-1133">Transmembrane helix</keyword>
<evidence type="ECO:0000256" key="3">
    <source>
        <dbReference type="ARBA" id="ARBA00022989"/>
    </source>
</evidence>
<reference evidence="7 8" key="1">
    <citation type="submission" date="2020-02" db="EMBL/GenBank/DDBJ databases">
        <title>Nitrogenibacter mangrovi gen. nov., sp. nov. isolated from mangrove sediment, a denitrifying betaproteobacterium.</title>
        <authorList>
            <person name="Liao H."/>
            <person name="Tian Y."/>
        </authorList>
    </citation>
    <scope>NUCLEOTIDE SEQUENCE [LARGE SCALE GENOMIC DNA]</scope>
    <source>
        <strain evidence="7 8">M9-3-2</strain>
    </source>
</reference>
<keyword evidence="4 6" id="KW-0472">Membrane</keyword>
<feature type="region of interest" description="Disordered" evidence="5">
    <location>
        <begin position="56"/>
        <end position="118"/>
    </location>
</feature>
<keyword evidence="8" id="KW-1185">Reference proteome</keyword>
<dbReference type="RefSeq" id="WP_173763380.1">
    <property type="nucleotide sequence ID" value="NZ_CP048836.1"/>
</dbReference>
<gene>
    <name evidence="7" type="ORF">G3580_00380</name>
</gene>
<dbReference type="KEGG" id="azq:G3580_00380"/>
<organism evidence="7 8">
    <name type="scientific">Nitrogeniibacter mangrovi</name>
    <dbReference type="NCBI Taxonomy" id="2016596"/>
    <lineage>
        <taxon>Bacteria</taxon>
        <taxon>Pseudomonadati</taxon>
        <taxon>Pseudomonadota</taxon>
        <taxon>Betaproteobacteria</taxon>
        <taxon>Rhodocyclales</taxon>
        <taxon>Zoogloeaceae</taxon>
        <taxon>Nitrogeniibacter</taxon>
    </lineage>
</organism>
<dbReference type="EMBL" id="CP048836">
    <property type="protein sequence ID" value="QID16214.1"/>
    <property type="molecule type" value="Genomic_DNA"/>
</dbReference>
<dbReference type="NCBIfam" id="TIGR01352">
    <property type="entry name" value="tonB_Cterm"/>
    <property type="match status" value="1"/>
</dbReference>
<evidence type="ECO:0000256" key="1">
    <source>
        <dbReference type="ARBA" id="ARBA00004167"/>
    </source>
</evidence>
<evidence type="ECO:0000256" key="5">
    <source>
        <dbReference type="SAM" id="MobiDB-lite"/>
    </source>
</evidence>
<dbReference type="Gene3D" id="3.30.1150.10">
    <property type="match status" value="1"/>
</dbReference>
<protein>
    <submittedName>
        <fullName evidence="7">Energy transducer TonB</fullName>
    </submittedName>
</protein>
<dbReference type="Proteomes" id="UP000501991">
    <property type="component" value="Chromosome"/>
</dbReference>
<feature type="compositionally biased region" description="Pro residues" evidence="5">
    <location>
        <begin position="60"/>
        <end position="71"/>
    </location>
</feature>
<proteinExistence type="predicted"/>
<sequence>MSGLAEEDILDAPWKRHARRVGLVLVVAALVGGLVFLVQGLGGEAKRPARQVTKITILPDTPPPPPPPPPKEQPKPEPRTEAKAVKLDQPKPQDAPKPEPDPQIKMEGEAGDGPSPFAAGTVTQDYIGGEIGGGGGNALQFAFFTRMLQRHLQSALARRDEIKRLDYRVKLRVWLDADGSIRRAELIDSTGDADMDTRLRTALTDLPPLPEAPPQALPQPISVRITNRVTG</sequence>
<dbReference type="InterPro" id="IPR006260">
    <property type="entry name" value="TonB/TolA_C"/>
</dbReference>
<feature type="transmembrane region" description="Helical" evidence="6">
    <location>
        <begin position="21"/>
        <end position="42"/>
    </location>
</feature>
<dbReference type="AlphaFoldDB" id="A0A6C1B1R8"/>
<dbReference type="SUPFAM" id="SSF74653">
    <property type="entry name" value="TolA/TonB C-terminal domain"/>
    <property type="match status" value="1"/>
</dbReference>
<feature type="compositionally biased region" description="Basic and acidic residues" evidence="5">
    <location>
        <begin position="72"/>
        <end position="108"/>
    </location>
</feature>
<comment type="subcellular location">
    <subcellularLocation>
        <location evidence="1">Membrane</location>
        <topology evidence="1">Single-pass membrane protein</topology>
    </subcellularLocation>
</comment>
<dbReference type="GO" id="GO:0016020">
    <property type="term" value="C:membrane"/>
    <property type="evidence" value="ECO:0007669"/>
    <property type="project" value="UniProtKB-SubCell"/>
</dbReference>
<evidence type="ECO:0000256" key="2">
    <source>
        <dbReference type="ARBA" id="ARBA00022692"/>
    </source>
</evidence>
<evidence type="ECO:0000256" key="4">
    <source>
        <dbReference type="ARBA" id="ARBA00023136"/>
    </source>
</evidence>
<accession>A0A6C1B1R8</accession>
<evidence type="ECO:0000313" key="8">
    <source>
        <dbReference type="Proteomes" id="UP000501991"/>
    </source>
</evidence>
<dbReference type="Pfam" id="PF13103">
    <property type="entry name" value="TonB_2"/>
    <property type="match status" value="1"/>
</dbReference>
<evidence type="ECO:0000313" key="7">
    <source>
        <dbReference type="EMBL" id="QID16214.1"/>
    </source>
</evidence>
<name>A0A6C1B1R8_9RHOO</name>
<evidence type="ECO:0000256" key="6">
    <source>
        <dbReference type="SAM" id="Phobius"/>
    </source>
</evidence>